<protein>
    <recommendedName>
        <fullName evidence="2">XS domain-containing protein</fullName>
    </recommendedName>
</protein>
<feature type="compositionally biased region" description="Basic and acidic residues" evidence="1">
    <location>
        <begin position="44"/>
        <end position="53"/>
    </location>
</feature>
<proteinExistence type="predicted"/>
<feature type="region of interest" description="Disordered" evidence="1">
    <location>
        <begin position="321"/>
        <end position="342"/>
    </location>
</feature>
<reference evidence="3 4" key="1">
    <citation type="journal article" date="2018" name="Proc. Natl. Acad. Sci. U.S.A.">
        <title>Draft genome sequence of Camellia sinensis var. sinensis provides insights into the evolution of the tea genome and tea quality.</title>
        <authorList>
            <person name="Wei C."/>
            <person name="Yang H."/>
            <person name="Wang S."/>
            <person name="Zhao J."/>
            <person name="Liu C."/>
            <person name="Gao L."/>
            <person name="Xia E."/>
            <person name="Lu Y."/>
            <person name="Tai Y."/>
            <person name="She G."/>
            <person name="Sun J."/>
            <person name="Cao H."/>
            <person name="Tong W."/>
            <person name="Gao Q."/>
            <person name="Li Y."/>
            <person name="Deng W."/>
            <person name="Jiang X."/>
            <person name="Wang W."/>
            <person name="Chen Q."/>
            <person name="Zhang S."/>
            <person name="Li H."/>
            <person name="Wu J."/>
            <person name="Wang P."/>
            <person name="Li P."/>
            <person name="Shi C."/>
            <person name="Zheng F."/>
            <person name="Jian J."/>
            <person name="Huang B."/>
            <person name="Shan D."/>
            <person name="Shi M."/>
            <person name="Fang C."/>
            <person name="Yue Y."/>
            <person name="Li F."/>
            <person name="Li D."/>
            <person name="Wei S."/>
            <person name="Han B."/>
            <person name="Jiang C."/>
            <person name="Yin Y."/>
            <person name="Xia T."/>
            <person name="Zhang Z."/>
            <person name="Bennetzen J.L."/>
            <person name="Zhao S."/>
            <person name="Wan X."/>
        </authorList>
    </citation>
    <scope>NUCLEOTIDE SEQUENCE [LARGE SCALE GENOMIC DNA]</scope>
    <source>
        <strain evidence="4">cv. Shuchazao</strain>
        <tissue evidence="3">Leaf</tissue>
    </source>
</reference>
<dbReference type="PANTHER" id="PTHR46619:SF4">
    <property type="entry name" value="XS DOMAIN-CONTAINING PROTEIN-RELATED"/>
    <property type="match status" value="1"/>
</dbReference>
<feature type="region of interest" description="Disordered" evidence="1">
    <location>
        <begin position="44"/>
        <end position="71"/>
    </location>
</feature>
<name>A0A4S4ED52_CAMSN</name>
<accession>A0A4S4ED52</accession>
<dbReference type="AlphaFoldDB" id="A0A4S4ED52"/>
<dbReference type="InterPro" id="IPR038588">
    <property type="entry name" value="XS_domain_sf"/>
</dbReference>
<feature type="domain" description="XS" evidence="2">
    <location>
        <begin position="904"/>
        <end position="1036"/>
    </location>
</feature>
<keyword evidence="4" id="KW-1185">Reference proteome</keyword>
<evidence type="ECO:0000259" key="2">
    <source>
        <dbReference type="Pfam" id="PF03468"/>
    </source>
</evidence>
<evidence type="ECO:0000313" key="3">
    <source>
        <dbReference type="EMBL" id="THG13784.1"/>
    </source>
</evidence>
<evidence type="ECO:0000256" key="1">
    <source>
        <dbReference type="SAM" id="MobiDB-lite"/>
    </source>
</evidence>
<organism evidence="3 4">
    <name type="scientific">Camellia sinensis var. sinensis</name>
    <name type="common">China tea</name>
    <dbReference type="NCBI Taxonomy" id="542762"/>
    <lineage>
        <taxon>Eukaryota</taxon>
        <taxon>Viridiplantae</taxon>
        <taxon>Streptophyta</taxon>
        <taxon>Embryophyta</taxon>
        <taxon>Tracheophyta</taxon>
        <taxon>Spermatophyta</taxon>
        <taxon>Magnoliopsida</taxon>
        <taxon>eudicotyledons</taxon>
        <taxon>Gunneridae</taxon>
        <taxon>Pentapetalae</taxon>
        <taxon>asterids</taxon>
        <taxon>Ericales</taxon>
        <taxon>Theaceae</taxon>
        <taxon>Camellia</taxon>
    </lineage>
</organism>
<evidence type="ECO:0000313" key="4">
    <source>
        <dbReference type="Proteomes" id="UP000306102"/>
    </source>
</evidence>
<gene>
    <name evidence="3" type="ORF">TEA_028247</name>
</gene>
<dbReference type="GO" id="GO:0031047">
    <property type="term" value="P:regulatory ncRNA-mediated gene silencing"/>
    <property type="evidence" value="ECO:0007669"/>
    <property type="project" value="InterPro"/>
</dbReference>
<dbReference type="Gene3D" id="3.30.70.2890">
    <property type="entry name" value="XS domain"/>
    <property type="match status" value="1"/>
</dbReference>
<dbReference type="Proteomes" id="UP000306102">
    <property type="component" value="Unassembled WGS sequence"/>
</dbReference>
<dbReference type="EMBL" id="SDRB02005684">
    <property type="protein sequence ID" value="THG13784.1"/>
    <property type="molecule type" value="Genomic_DNA"/>
</dbReference>
<dbReference type="PANTHER" id="PTHR46619">
    <property type="entry name" value="RNA RECOGNITION MOTIF XS DOMAIN PROTEIN-RELATED"/>
    <property type="match status" value="1"/>
</dbReference>
<feature type="region of interest" description="Disordered" evidence="1">
    <location>
        <begin position="1"/>
        <end position="24"/>
    </location>
</feature>
<dbReference type="InterPro" id="IPR005380">
    <property type="entry name" value="XS_domain"/>
</dbReference>
<comment type="caution">
    <text evidence="3">The sequence shown here is derived from an EMBL/GenBank/DDBJ whole genome shotgun (WGS) entry which is preliminary data.</text>
</comment>
<dbReference type="STRING" id="542762.A0A4S4ED52"/>
<sequence>MQSRRHDDFTIPSDRRDRGIELGLDPYDRRDRGIELGHDSYAMPRRDFLDRSPRSRRSLSPRKVEGSRRLLGVDGRRNSVERRDYGWDLGGGRGERLLSRSPPFGLGHKRPHYDEGVSSRDLLTPGLRQRNEFVDYVDTNADADGNIGLKPEFRFEHNASKFSREKDFDGNRLLGASVHGMSGQKLMVSKDDAVRDSFRLPKDLGTTSKYEEGKSTDPMFYSTDVSYTQVPVSQSKDRIGTSQFEDFTGPSPGISRANFHTSYQDGMTLLTDEYPRNSAKLKEPSGFGGYGQRSILDSGRDANMEHKDLAHYRRDAFSPTRADQDYLNPRAGGRDSDEYGYPSDEFYRRMDTHERVDYDHTDYLRPRMRDPISERADNTEYTYRNLRDNSFLDRPSMQKQTLSNYLGANVSTASKGREYLDSGSAPVEFGRRVPRDHEIPHFGVSKEHEISHLRLGYGFGRDAGPASHNERMRNSPEYNYELEMRRPAVRTHEMKAEELGTYDSSDRSLKRKYSADAEMNRYNSRNITPGKWYNTSRIRDLNNRNEEWTGEDSSVSFSSRNAGYDKKQYQREERMFVGADRRRVSPSEDWFSSHDSMEHVQEYSIKPYKPGGRYSKGHLRPGPVRSYNSYHHSKRHVLSKRNNVWIRGKDDNQVDVLENEVDQSEDWVSSAKSEPPEDSEEFRQLVHKAFLIFSKKLNENPGVRKRYKEQGRAGSLFCITMIMVLVNRVSVRYSWLLLPKVCHDDMEKSHAVYQLLFVVHESLQNAMITLENMELVSLLMNWHPPMYMQWSRSYLINFCDVGLGVVLAKKGCLFTVCPVAVIESFTYSCNCSSMCSFSLSKDFMDTQRLVMHAFMSHKVGLRAQHLGLHKAICVLLGWNSVVAPDVITWVPEDVPDAEARAQKEDLVLWPPVIIIHNSSIAENNVGERKVITLEALGEFLRGKGFSGGKIKTYLGKPANHSVMVVKFLGTFSGLQDAERLHKYFVDNKHGRVEFEQVTSSSNKGKSSSNNDVGVMQGHSMEELVLYGYIGIAEDLDKVDMDTKRKSLIKSKKEIQDLANAAVKPE</sequence>
<dbReference type="Pfam" id="PF03468">
    <property type="entry name" value="XS"/>
    <property type="match status" value="1"/>
</dbReference>